<keyword evidence="3" id="KW-1185">Reference proteome</keyword>
<organism evidence="2 3">
    <name type="scientific">Maritimibacter alkaliphilus HTCC2654</name>
    <dbReference type="NCBI Taxonomy" id="314271"/>
    <lineage>
        <taxon>Bacteria</taxon>
        <taxon>Pseudomonadati</taxon>
        <taxon>Pseudomonadota</taxon>
        <taxon>Alphaproteobacteria</taxon>
        <taxon>Rhodobacterales</taxon>
        <taxon>Roseobacteraceae</taxon>
        <taxon>Maritimibacter</taxon>
    </lineage>
</organism>
<gene>
    <name evidence="2" type="ORF">RB2654_14950</name>
</gene>
<evidence type="ECO:0000313" key="3">
    <source>
        <dbReference type="Proteomes" id="UP000002931"/>
    </source>
</evidence>
<evidence type="ECO:0000256" key="1">
    <source>
        <dbReference type="SAM" id="MobiDB-lite"/>
    </source>
</evidence>
<comment type="caution">
    <text evidence="2">The sequence shown here is derived from an EMBL/GenBank/DDBJ whole genome shotgun (WGS) entry which is preliminary data.</text>
</comment>
<accession>A3VH39</accession>
<dbReference type="HOGENOM" id="CLU_2585532_0_0_5"/>
<sequence length="80" mass="9094">MPDFHVHLPIATPLPEGMVVATRTQVKSSRLLASHADRSRRRLAGSTLKKRSPPFRARRGTRRRPRPSPSLSRFLRPRCG</sequence>
<keyword evidence="2" id="KW-0378">Hydrolase</keyword>
<name>A3VH39_9RHOB</name>
<proteinExistence type="predicted"/>
<feature type="compositionally biased region" description="Basic residues" evidence="1">
    <location>
        <begin position="38"/>
        <end position="66"/>
    </location>
</feature>
<dbReference type="AlphaFoldDB" id="A3VH39"/>
<dbReference type="EMBL" id="AAMT01000008">
    <property type="protein sequence ID" value="EAQ12594.1"/>
    <property type="molecule type" value="Genomic_DNA"/>
</dbReference>
<feature type="region of interest" description="Disordered" evidence="1">
    <location>
        <begin position="30"/>
        <end position="80"/>
    </location>
</feature>
<reference evidence="2 3" key="1">
    <citation type="journal article" date="2010" name="J. Bacteriol.">
        <title>Genome sequences of Pelagibaca bermudensis HTCC2601T and Maritimibacter alkaliphilus HTCC2654T, the type strains of two marine Roseobacter genera.</title>
        <authorList>
            <person name="Thrash J.C."/>
            <person name="Cho J.C."/>
            <person name="Ferriera S."/>
            <person name="Johnson J."/>
            <person name="Vergin K.L."/>
            <person name="Giovannoni S.J."/>
        </authorList>
    </citation>
    <scope>NUCLEOTIDE SEQUENCE [LARGE SCALE GENOMIC DNA]</scope>
    <source>
        <strain evidence="2 3">HTCC2654</strain>
    </source>
</reference>
<protein>
    <submittedName>
        <fullName evidence="2">N-carbamoyl-L-amino acid amidohydrolase</fullName>
    </submittedName>
</protein>
<dbReference type="STRING" id="314271.RB2654_14950"/>
<evidence type="ECO:0000313" key="2">
    <source>
        <dbReference type="EMBL" id="EAQ12594.1"/>
    </source>
</evidence>
<dbReference type="Proteomes" id="UP000002931">
    <property type="component" value="Unassembled WGS sequence"/>
</dbReference>
<dbReference type="GO" id="GO:0016787">
    <property type="term" value="F:hydrolase activity"/>
    <property type="evidence" value="ECO:0007669"/>
    <property type="project" value="UniProtKB-KW"/>
</dbReference>